<feature type="signal peptide" evidence="2">
    <location>
        <begin position="1"/>
        <end position="22"/>
    </location>
</feature>
<feature type="chain" id="PRO_5039077895" description="Lipoprotein" evidence="2">
    <location>
        <begin position="23"/>
        <end position="161"/>
    </location>
</feature>
<evidence type="ECO:0008006" key="5">
    <source>
        <dbReference type="Google" id="ProtNLM"/>
    </source>
</evidence>
<sequence>MRPSMRQVIRPAILAVGLAALAGCSGNPSAPATHAAAGSAAPARPISDTSTPPALDGPGQVLLQAAGRNGSAELGTVPRIQPGTLTLVVACSGPGTITVDLGGIASYSGVDCDGDSPGQYDVMERDSASSQVRVSVRGASSDHWAVTLGWSPTTSPQPTQN</sequence>
<feature type="region of interest" description="Disordered" evidence="1">
    <location>
        <begin position="31"/>
        <end position="56"/>
    </location>
</feature>
<proteinExistence type="predicted"/>
<gene>
    <name evidence="3" type="ORF">DN069_02925</name>
</gene>
<organism evidence="3 4">
    <name type="scientific">Streptacidiphilus pinicola</name>
    <dbReference type="NCBI Taxonomy" id="2219663"/>
    <lineage>
        <taxon>Bacteria</taxon>
        <taxon>Bacillati</taxon>
        <taxon>Actinomycetota</taxon>
        <taxon>Actinomycetes</taxon>
        <taxon>Kitasatosporales</taxon>
        <taxon>Streptomycetaceae</taxon>
        <taxon>Streptacidiphilus</taxon>
    </lineage>
</organism>
<dbReference type="PROSITE" id="PS51318">
    <property type="entry name" value="TAT"/>
    <property type="match status" value="1"/>
</dbReference>
<evidence type="ECO:0000313" key="4">
    <source>
        <dbReference type="Proteomes" id="UP000248889"/>
    </source>
</evidence>
<evidence type="ECO:0000313" key="3">
    <source>
        <dbReference type="EMBL" id="RAG87150.1"/>
    </source>
</evidence>
<dbReference type="PROSITE" id="PS51257">
    <property type="entry name" value="PROKAR_LIPOPROTEIN"/>
    <property type="match status" value="1"/>
</dbReference>
<name>A0A2X0KKC3_9ACTN</name>
<dbReference type="AlphaFoldDB" id="A0A2X0KKC3"/>
<dbReference type="Proteomes" id="UP000248889">
    <property type="component" value="Unassembled WGS sequence"/>
</dbReference>
<accession>A0A2X0KKC3</accession>
<evidence type="ECO:0000256" key="1">
    <source>
        <dbReference type="SAM" id="MobiDB-lite"/>
    </source>
</evidence>
<comment type="caution">
    <text evidence="3">The sequence shown here is derived from an EMBL/GenBank/DDBJ whole genome shotgun (WGS) entry which is preliminary data.</text>
</comment>
<reference evidence="3 4" key="1">
    <citation type="submission" date="2018-06" db="EMBL/GenBank/DDBJ databases">
        <title>Streptacidiphilus pinicola sp. nov., isolated from pine grove soil.</title>
        <authorList>
            <person name="Roh S.G."/>
            <person name="Park S."/>
            <person name="Kim M.-K."/>
            <person name="Yun B.-R."/>
            <person name="Park J."/>
            <person name="Kim M.J."/>
            <person name="Kim Y.S."/>
            <person name="Kim S.B."/>
        </authorList>
    </citation>
    <scope>NUCLEOTIDE SEQUENCE [LARGE SCALE GENOMIC DNA]</scope>
    <source>
        <strain evidence="3 4">MMS16-CNU450</strain>
    </source>
</reference>
<dbReference type="EMBL" id="QKYN01000011">
    <property type="protein sequence ID" value="RAG87150.1"/>
    <property type="molecule type" value="Genomic_DNA"/>
</dbReference>
<feature type="compositionally biased region" description="Low complexity" evidence="1">
    <location>
        <begin position="31"/>
        <end position="47"/>
    </location>
</feature>
<keyword evidence="2" id="KW-0732">Signal</keyword>
<dbReference type="InterPro" id="IPR006311">
    <property type="entry name" value="TAT_signal"/>
</dbReference>
<protein>
    <recommendedName>
        <fullName evidence="5">Lipoprotein</fullName>
    </recommendedName>
</protein>
<evidence type="ECO:0000256" key="2">
    <source>
        <dbReference type="SAM" id="SignalP"/>
    </source>
</evidence>
<keyword evidence="4" id="KW-1185">Reference proteome</keyword>